<feature type="region of interest" description="Disordered" evidence="1">
    <location>
        <begin position="126"/>
        <end position="456"/>
    </location>
</feature>
<accession>A0A7H1D334</accession>
<feature type="compositionally biased region" description="Low complexity" evidence="1">
    <location>
        <begin position="222"/>
        <end position="233"/>
    </location>
</feature>
<name>A0A7H1D334_9VIRU</name>
<feature type="region of interest" description="Disordered" evidence="1">
    <location>
        <begin position="1"/>
        <end position="91"/>
    </location>
</feature>
<organism evidence="2">
    <name type="scientific">Thrips tabaci associated dsRNA virus 2</name>
    <dbReference type="NCBI Taxonomy" id="2771480"/>
    <lineage>
        <taxon>Viruses</taxon>
        <taxon>Riboviria</taxon>
        <taxon>Orthornavirae</taxon>
        <taxon>Duplornaviricota</taxon>
        <taxon>Chrymotiviricetes</taxon>
        <taxon>Ghabrivirales</taxon>
        <taxon>Alphatotivirineae</taxon>
        <taxon>Spiciviridae</taxon>
        <taxon>Spicivirus</taxon>
        <taxon>Spicivirus jyusani</taxon>
    </lineage>
</organism>
<protein>
    <submittedName>
        <fullName evidence="2">Uncharacterized protein</fullName>
    </submittedName>
</protein>
<feature type="compositionally biased region" description="Basic and acidic residues" evidence="1">
    <location>
        <begin position="15"/>
        <end position="26"/>
    </location>
</feature>
<feature type="compositionally biased region" description="Polar residues" evidence="1">
    <location>
        <begin position="253"/>
        <end position="267"/>
    </location>
</feature>
<dbReference type="EMBL" id="MN764139">
    <property type="protein sequence ID" value="QNS31038.1"/>
    <property type="molecule type" value="Genomic_RNA"/>
</dbReference>
<evidence type="ECO:0000256" key="1">
    <source>
        <dbReference type="SAM" id="MobiDB-lite"/>
    </source>
</evidence>
<evidence type="ECO:0000313" key="2">
    <source>
        <dbReference type="EMBL" id="QNS31038.1"/>
    </source>
</evidence>
<feature type="compositionally biased region" description="Basic and acidic residues" evidence="1">
    <location>
        <begin position="148"/>
        <end position="157"/>
    </location>
</feature>
<sequence>MHDGSESRATCSSETGERVDRVEAVERGLPTRHPRRGTAASPRDPRGRSSGDGLTARVATGHSGAGTRVATAQPVRPRTTGSRGARGSTRCTFRTRHCPGAVRDDGRCCPVHCRPRHAVYFGRGRYVPPSRGRIRASATQHARGGRGHGRERPREEPTIVDASSGRARRRSSAPKLGWCSTSGGGLGTRPRQRSPRSSEGTDASAPGAAHVRPNPPEPRTQPTPAAAAQRATGSTGGRGRKFPTMAEDGQPQPGRSSSGVTISNAQPGQPMAPPPNSGVEQLRPGTSNAAGLGLLASEGSYPRVDAGAAGGRDDSPSTAAAGTLGSRDERHEGAVATDPESGRSDAEPDAPTAERAGSPTRHRQQPGDDEPRPLQPGEGAGGDRSGGEEEAEDGLGIPAGPEDEAGPPNGQQPPDGEAPERGGQEGGEEAWWQGPFANIEDRDLNIPSYRPPGHSGPPLEPALSSAAGRGLWQRWPYCNCALRNPGCVRNNRFLRCCFK</sequence>
<proteinExistence type="predicted"/>
<reference evidence="2" key="1">
    <citation type="submission" date="2019-11" db="EMBL/GenBank/DDBJ databases">
        <title>Complexity of the virome associated to tospovirus-transmitting thrips species.</title>
        <authorList>
            <person name="Chiapello M."/>
            <person name="Bosco L."/>
            <person name="Ciuffo M."/>
            <person name="Ottati S."/>
            <person name="Vallino M."/>
            <person name="Salem N."/>
            <person name="Rosa C."/>
            <person name="Tavella L."/>
            <person name="Turina M."/>
        </authorList>
    </citation>
    <scope>NUCLEOTIDE SEQUENCE</scope>
    <source>
        <strain evidence="2">THR-E_DN23955</strain>
    </source>
</reference>